<keyword evidence="3 7" id="KW-0813">Transport</keyword>
<keyword evidence="10" id="KW-1185">Reference proteome</keyword>
<evidence type="ECO:0000313" key="10">
    <source>
        <dbReference type="Proteomes" id="UP001652600"/>
    </source>
</evidence>
<feature type="transmembrane region" description="Helical" evidence="8">
    <location>
        <begin position="501"/>
        <end position="519"/>
    </location>
</feature>
<feature type="transmembrane region" description="Helical" evidence="8">
    <location>
        <begin position="167"/>
        <end position="185"/>
    </location>
</feature>
<dbReference type="InterPro" id="IPR003663">
    <property type="entry name" value="Sugar/inositol_transpt"/>
</dbReference>
<feature type="transmembrane region" description="Helical" evidence="8">
    <location>
        <begin position="111"/>
        <end position="128"/>
    </location>
</feature>
<dbReference type="PROSITE" id="PS00216">
    <property type="entry name" value="SUGAR_TRANSPORT_1"/>
    <property type="match status" value="1"/>
</dbReference>
<evidence type="ECO:0000256" key="1">
    <source>
        <dbReference type="ARBA" id="ARBA00004141"/>
    </source>
</evidence>
<dbReference type="PANTHER" id="PTHR48020">
    <property type="entry name" value="PROTON MYO-INOSITOL COTRANSPORTER"/>
    <property type="match status" value="1"/>
</dbReference>
<feature type="transmembrane region" description="Helical" evidence="8">
    <location>
        <begin position="302"/>
        <end position="325"/>
    </location>
</feature>
<dbReference type="GeneID" id="103489773"/>
<evidence type="ECO:0000256" key="6">
    <source>
        <dbReference type="ARBA" id="ARBA00023136"/>
    </source>
</evidence>
<dbReference type="PRINTS" id="PR00171">
    <property type="entry name" value="SUGRTRNSPORT"/>
</dbReference>
<dbReference type="InterPro" id="IPR020846">
    <property type="entry name" value="MFS_dom"/>
</dbReference>
<dbReference type="SUPFAM" id="SSF103473">
    <property type="entry name" value="MFS general substrate transporter"/>
    <property type="match status" value="1"/>
</dbReference>
<organism evidence="10 11">
    <name type="scientific">Cucumis melo</name>
    <name type="common">Muskmelon</name>
    <dbReference type="NCBI Taxonomy" id="3656"/>
    <lineage>
        <taxon>Eukaryota</taxon>
        <taxon>Viridiplantae</taxon>
        <taxon>Streptophyta</taxon>
        <taxon>Embryophyta</taxon>
        <taxon>Tracheophyta</taxon>
        <taxon>Spermatophyta</taxon>
        <taxon>Magnoliopsida</taxon>
        <taxon>eudicotyledons</taxon>
        <taxon>Gunneridae</taxon>
        <taxon>Pentapetalae</taxon>
        <taxon>rosids</taxon>
        <taxon>fabids</taxon>
        <taxon>Cucurbitales</taxon>
        <taxon>Cucurbitaceae</taxon>
        <taxon>Benincaseae</taxon>
        <taxon>Cucumis</taxon>
    </lineage>
</organism>
<dbReference type="InterPro" id="IPR005828">
    <property type="entry name" value="MFS_sugar_transport-like"/>
</dbReference>
<evidence type="ECO:0000256" key="8">
    <source>
        <dbReference type="SAM" id="Phobius"/>
    </source>
</evidence>
<dbReference type="PANTHER" id="PTHR48020:SF49">
    <property type="entry name" value="SUGAR TRANSPORTER"/>
    <property type="match status" value="1"/>
</dbReference>
<dbReference type="RefSeq" id="XP_050942135.1">
    <property type="nucleotide sequence ID" value="XM_051086178.1"/>
</dbReference>
<keyword evidence="4 8" id="KW-0812">Transmembrane</keyword>
<evidence type="ECO:0000256" key="5">
    <source>
        <dbReference type="ARBA" id="ARBA00022989"/>
    </source>
</evidence>
<accession>A0ABM3KWI2</accession>
<feature type="transmembrane region" description="Helical" evidence="8">
    <location>
        <begin position="409"/>
        <end position="428"/>
    </location>
</feature>
<feature type="transmembrane region" description="Helical" evidence="8">
    <location>
        <begin position="466"/>
        <end position="489"/>
    </location>
</feature>
<evidence type="ECO:0000256" key="2">
    <source>
        <dbReference type="ARBA" id="ARBA00010992"/>
    </source>
</evidence>
<reference evidence="10" key="1">
    <citation type="submission" date="2025-05" db="UniProtKB">
        <authorList>
            <consortium name="RefSeq"/>
        </authorList>
    </citation>
    <scope>NUCLEOTIDE SEQUENCE [LARGE SCALE GENOMIC DNA]</scope>
</reference>
<evidence type="ECO:0000259" key="9">
    <source>
        <dbReference type="PROSITE" id="PS50850"/>
    </source>
</evidence>
<evidence type="ECO:0000256" key="7">
    <source>
        <dbReference type="RuleBase" id="RU003346"/>
    </source>
</evidence>
<feature type="domain" description="Major facilitator superfamily (MFS) profile" evidence="9">
    <location>
        <begin position="42"/>
        <end position="494"/>
    </location>
</feature>
<feature type="transmembrane region" description="Helical" evidence="8">
    <location>
        <begin position="134"/>
        <end position="155"/>
    </location>
</feature>
<feature type="transmembrane region" description="Helical" evidence="8">
    <location>
        <begin position="82"/>
        <end position="99"/>
    </location>
</feature>
<sequence>MAMQNMGNPTAISSDFVRQIPSESVSAVPKKKRKRNRYAFMCAVFASMASILLGYEESVMNGGGTIIFIKERFEVSDKEEEILLGMAYIYATIGVVFAGRTSDYIGRRYTMVLAGFIFFFGAFLRSFATNYVSLMLGRFITGLGTGYALVVSPIYIAEVSPSSCRGFFTSLSEVFINLGIMLGYFSKLLFSKLPIHLGWRFMAGFSIFPSMLFIIVALMIPESPRWLVMQGQIGKAKWVLDKTLDSIEEAEGRLADIKEANGIPSGHSSYEIIPLRVSTLDNLTINIWKEMFLHPTPANRHILIVIIGLHFFRQASGMNVVFLFIPEFFKRVGIKSKNNKLLVFVVIVGFIKTIFSLVPTFLLDRIGRRPLLLISVAGKMISLMVLGFGVTKMNHHSNKWDMGLCITSILIDVAFFFIGIGPITWVYGSEILPTKLRAQGLSAGVIVNRVTAGVVTMTFISLSKAITIGGVFFLYAGIAAMAWLFFYVLLPETQGRNLENIEGLFGTSFFLIFWSNFQFML</sequence>
<comment type="similarity">
    <text evidence="2 7">Belongs to the major facilitator superfamily. Sugar transporter (TC 2.A.1.1) family.</text>
</comment>
<feature type="transmembrane region" description="Helical" evidence="8">
    <location>
        <begin position="38"/>
        <end position="55"/>
    </location>
</feature>
<feature type="transmembrane region" description="Helical" evidence="8">
    <location>
        <begin position="197"/>
        <end position="220"/>
    </location>
</feature>
<dbReference type="InterPro" id="IPR005829">
    <property type="entry name" value="Sugar_transporter_CS"/>
</dbReference>
<keyword evidence="6 8" id="KW-0472">Membrane</keyword>
<dbReference type="PROSITE" id="PS00217">
    <property type="entry name" value="SUGAR_TRANSPORT_2"/>
    <property type="match status" value="1"/>
</dbReference>
<name>A0ABM3KWI2_CUCME</name>
<feature type="transmembrane region" description="Helical" evidence="8">
    <location>
        <begin position="440"/>
        <end position="460"/>
    </location>
</feature>
<comment type="subcellular location">
    <subcellularLocation>
        <location evidence="1">Membrane</location>
        <topology evidence="1">Multi-pass membrane protein</topology>
    </subcellularLocation>
</comment>
<dbReference type="NCBIfam" id="TIGR00879">
    <property type="entry name" value="SP"/>
    <property type="match status" value="1"/>
</dbReference>
<dbReference type="Proteomes" id="UP001652600">
    <property type="component" value="Chromosome 1"/>
</dbReference>
<protein>
    <submittedName>
        <fullName evidence="11">Polyol transporter 2</fullName>
    </submittedName>
</protein>
<proteinExistence type="inferred from homology"/>
<dbReference type="Gene3D" id="1.20.1250.20">
    <property type="entry name" value="MFS general substrate transporter like domains"/>
    <property type="match status" value="1"/>
</dbReference>
<dbReference type="Pfam" id="PF00083">
    <property type="entry name" value="Sugar_tr"/>
    <property type="match status" value="1"/>
</dbReference>
<gene>
    <name evidence="11" type="primary">LOC103489773</name>
</gene>
<feature type="transmembrane region" description="Helical" evidence="8">
    <location>
        <begin position="341"/>
        <end position="363"/>
    </location>
</feature>
<dbReference type="InterPro" id="IPR036259">
    <property type="entry name" value="MFS_trans_sf"/>
</dbReference>
<evidence type="ECO:0000256" key="3">
    <source>
        <dbReference type="ARBA" id="ARBA00022448"/>
    </source>
</evidence>
<evidence type="ECO:0000313" key="11">
    <source>
        <dbReference type="RefSeq" id="XP_050942135.1"/>
    </source>
</evidence>
<evidence type="ECO:0000256" key="4">
    <source>
        <dbReference type="ARBA" id="ARBA00022692"/>
    </source>
</evidence>
<feature type="transmembrane region" description="Helical" evidence="8">
    <location>
        <begin position="370"/>
        <end position="389"/>
    </location>
</feature>
<reference evidence="11" key="2">
    <citation type="submission" date="2025-08" db="UniProtKB">
        <authorList>
            <consortium name="RefSeq"/>
        </authorList>
    </citation>
    <scope>IDENTIFICATION</scope>
    <source>
        <tissue evidence="11">Stem</tissue>
    </source>
</reference>
<dbReference type="InterPro" id="IPR050814">
    <property type="entry name" value="Myo-inositol_Transporter"/>
</dbReference>
<dbReference type="PROSITE" id="PS50850">
    <property type="entry name" value="MFS"/>
    <property type="match status" value="1"/>
</dbReference>
<keyword evidence="5 8" id="KW-1133">Transmembrane helix</keyword>